<evidence type="ECO:0000256" key="1">
    <source>
        <dbReference type="SAM" id="MobiDB-lite"/>
    </source>
</evidence>
<evidence type="ECO:0000313" key="2">
    <source>
        <dbReference type="EMBL" id="MBA9002451.1"/>
    </source>
</evidence>
<comment type="caution">
    <text evidence="2">The sequence shown here is derived from an EMBL/GenBank/DDBJ whole genome shotgun (WGS) entry which is preliminary data.</text>
</comment>
<evidence type="ECO:0000313" key="3">
    <source>
        <dbReference type="Proteomes" id="UP000539313"/>
    </source>
</evidence>
<feature type="compositionally biased region" description="Basic and acidic residues" evidence="1">
    <location>
        <begin position="94"/>
        <end position="104"/>
    </location>
</feature>
<proteinExistence type="predicted"/>
<protein>
    <submittedName>
        <fullName evidence="2">Uncharacterized protein</fullName>
    </submittedName>
</protein>
<dbReference type="RefSeq" id="WP_182704472.1">
    <property type="nucleotide sequence ID" value="NZ_JACJII010000001.1"/>
</dbReference>
<gene>
    <name evidence="2" type="ORF">HNR21_001333</name>
</gene>
<name>A0A7W3MV54_9ACTN</name>
<dbReference type="AlphaFoldDB" id="A0A7W3MV54"/>
<dbReference type="Proteomes" id="UP000539313">
    <property type="component" value="Unassembled WGS sequence"/>
</dbReference>
<feature type="region of interest" description="Disordered" evidence="1">
    <location>
        <begin position="83"/>
        <end position="106"/>
    </location>
</feature>
<organism evidence="2 3">
    <name type="scientific">Thermomonospora cellulosilytica</name>
    <dbReference type="NCBI Taxonomy" id="1411118"/>
    <lineage>
        <taxon>Bacteria</taxon>
        <taxon>Bacillati</taxon>
        <taxon>Actinomycetota</taxon>
        <taxon>Actinomycetes</taxon>
        <taxon>Streptosporangiales</taxon>
        <taxon>Thermomonosporaceae</taxon>
        <taxon>Thermomonospora</taxon>
    </lineage>
</organism>
<dbReference type="EMBL" id="JACJII010000001">
    <property type="protein sequence ID" value="MBA9002451.1"/>
    <property type="molecule type" value="Genomic_DNA"/>
</dbReference>
<accession>A0A7W3MV54</accession>
<feature type="compositionally biased region" description="Low complexity" evidence="1">
    <location>
        <begin position="83"/>
        <end position="93"/>
    </location>
</feature>
<sequence length="124" mass="13323">MDTRVAVPPRAAVARQTAELRRRFPGAACWYGERSRLWLAAPVGARGLLCAPTARELAGLLAEHYRLLAMQVQAARQARAGAGGTVVRASSSRRVPDRPSVRGRREGRRTGGWLVRLGLVAGAA</sequence>
<keyword evidence="3" id="KW-1185">Reference proteome</keyword>
<reference evidence="2 3" key="1">
    <citation type="submission" date="2020-08" db="EMBL/GenBank/DDBJ databases">
        <title>Sequencing the genomes of 1000 actinobacteria strains.</title>
        <authorList>
            <person name="Klenk H.-P."/>
        </authorList>
    </citation>
    <scope>NUCLEOTIDE SEQUENCE [LARGE SCALE GENOMIC DNA]</scope>
    <source>
        <strain evidence="2 3">DSM 45823</strain>
    </source>
</reference>